<dbReference type="EMBL" id="JAIWYP010000007">
    <property type="protein sequence ID" value="KAH3800723.1"/>
    <property type="molecule type" value="Genomic_DNA"/>
</dbReference>
<protein>
    <submittedName>
        <fullName evidence="1">Uncharacterized protein</fullName>
    </submittedName>
</protein>
<keyword evidence="2" id="KW-1185">Reference proteome</keyword>
<gene>
    <name evidence="1" type="ORF">DPMN_154363</name>
</gene>
<accession>A0A9D4FKV5</accession>
<organism evidence="1 2">
    <name type="scientific">Dreissena polymorpha</name>
    <name type="common">Zebra mussel</name>
    <name type="synonym">Mytilus polymorpha</name>
    <dbReference type="NCBI Taxonomy" id="45954"/>
    <lineage>
        <taxon>Eukaryota</taxon>
        <taxon>Metazoa</taxon>
        <taxon>Spiralia</taxon>
        <taxon>Lophotrochozoa</taxon>
        <taxon>Mollusca</taxon>
        <taxon>Bivalvia</taxon>
        <taxon>Autobranchia</taxon>
        <taxon>Heteroconchia</taxon>
        <taxon>Euheterodonta</taxon>
        <taxon>Imparidentia</taxon>
        <taxon>Neoheterodontei</taxon>
        <taxon>Myida</taxon>
        <taxon>Dreissenoidea</taxon>
        <taxon>Dreissenidae</taxon>
        <taxon>Dreissena</taxon>
    </lineage>
</organism>
<reference evidence="1" key="2">
    <citation type="submission" date="2020-11" db="EMBL/GenBank/DDBJ databases">
        <authorList>
            <person name="McCartney M.A."/>
            <person name="Auch B."/>
            <person name="Kono T."/>
            <person name="Mallez S."/>
            <person name="Becker A."/>
            <person name="Gohl D.M."/>
            <person name="Silverstein K.A.T."/>
            <person name="Koren S."/>
            <person name="Bechman K.B."/>
            <person name="Herman A."/>
            <person name="Abrahante J.E."/>
            <person name="Garbe J."/>
        </authorList>
    </citation>
    <scope>NUCLEOTIDE SEQUENCE</scope>
    <source>
        <strain evidence="1">Duluth1</strain>
        <tissue evidence="1">Whole animal</tissue>
    </source>
</reference>
<dbReference type="AlphaFoldDB" id="A0A9D4FKV5"/>
<reference evidence="1" key="1">
    <citation type="journal article" date="2019" name="bioRxiv">
        <title>The Genome of the Zebra Mussel, Dreissena polymorpha: A Resource for Invasive Species Research.</title>
        <authorList>
            <person name="McCartney M.A."/>
            <person name="Auch B."/>
            <person name="Kono T."/>
            <person name="Mallez S."/>
            <person name="Zhang Y."/>
            <person name="Obille A."/>
            <person name="Becker A."/>
            <person name="Abrahante J.E."/>
            <person name="Garbe J."/>
            <person name="Badalamenti J.P."/>
            <person name="Herman A."/>
            <person name="Mangelson H."/>
            <person name="Liachko I."/>
            <person name="Sullivan S."/>
            <person name="Sone E.D."/>
            <person name="Koren S."/>
            <person name="Silverstein K.A.T."/>
            <person name="Beckman K.B."/>
            <person name="Gohl D.M."/>
        </authorList>
    </citation>
    <scope>NUCLEOTIDE SEQUENCE</scope>
    <source>
        <strain evidence="1">Duluth1</strain>
        <tissue evidence="1">Whole animal</tissue>
    </source>
</reference>
<evidence type="ECO:0000313" key="2">
    <source>
        <dbReference type="Proteomes" id="UP000828390"/>
    </source>
</evidence>
<comment type="caution">
    <text evidence="1">The sequence shown here is derived from an EMBL/GenBank/DDBJ whole genome shotgun (WGS) entry which is preliminary data.</text>
</comment>
<proteinExistence type="predicted"/>
<sequence>MKLTNHSTRKHLLQTMWELGFGMLSHWYHMQISGHKNVHNIINVPYAENTTTGQCYFCDSSKSDQASVTDPRECITLTTCDTDQVCYAHNEYHPGSAMTFRYGCQNKYSSNEECVRIYASLCGYFLPQQSANMTAYSAMSAAEDGACNYDDCRTLKARTVVEKISAMTCN</sequence>
<evidence type="ECO:0000313" key="1">
    <source>
        <dbReference type="EMBL" id="KAH3800723.1"/>
    </source>
</evidence>
<dbReference type="Proteomes" id="UP000828390">
    <property type="component" value="Unassembled WGS sequence"/>
</dbReference>
<name>A0A9D4FKV5_DREPO</name>